<dbReference type="InterPro" id="IPR053918">
    <property type="entry name" value="DUF6980"/>
</dbReference>
<organism evidence="2 3">
    <name type="scientific">Hyphococcus lacteus</name>
    <dbReference type="NCBI Taxonomy" id="3143536"/>
    <lineage>
        <taxon>Bacteria</taxon>
        <taxon>Pseudomonadati</taxon>
        <taxon>Pseudomonadota</taxon>
        <taxon>Alphaproteobacteria</taxon>
        <taxon>Parvularculales</taxon>
        <taxon>Parvularculaceae</taxon>
        <taxon>Hyphococcus</taxon>
    </lineage>
</organism>
<evidence type="ECO:0000313" key="3">
    <source>
        <dbReference type="Proteomes" id="UP001560685"/>
    </source>
</evidence>
<gene>
    <name evidence="2" type="ORF">ABFZ84_08825</name>
</gene>
<reference evidence="2 3" key="1">
    <citation type="submission" date="2024-05" db="EMBL/GenBank/DDBJ databases">
        <title>Three bacterial strains, DH-69, EH-24, and ECK-19 isolated from coastal sediments.</title>
        <authorList>
            <person name="Ye Y.-Q."/>
            <person name="Du Z.-J."/>
        </authorList>
    </citation>
    <scope>NUCLEOTIDE SEQUENCE [LARGE SCALE GENOMIC DNA]</scope>
    <source>
        <strain evidence="2 3">ECK-19</strain>
    </source>
</reference>
<dbReference type="EMBL" id="JBEHZE010000001">
    <property type="protein sequence ID" value="MEX6633654.1"/>
    <property type="molecule type" value="Genomic_DNA"/>
</dbReference>
<dbReference type="Pfam" id="PF22400">
    <property type="entry name" value="DUF6980"/>
    <property type="match status" value="1"/>
</dbReference>
<evidence type="ECO:0000259" key="1">
    <source>
        <dbReference type="Pfam" id="PF22400"/>
    </source>
</evidence>
<accession>A0ABV3Z4C1</accession>
<dbReference type="Proteomes" id="UP001560685">
    <property type="component" value="Unassembled WGS sequence"/>
</dbReference>
<keyword evidence="3" id="KW-1185">Reference proteome</keyword>
<feature type="domain" description="DUF6980" evidence="1">
    <location>
        <begin position="13"/>
        <end position="72"/>
    </location>
</feature>
<comment type="caution">
    <text evidence="2">The sequence shown here is derived from an EMBL/GenBank/DDBJ whole genome shotgun (WGS) entry which is preliminary data.</text>
</comment>
<dbReference type="RefSeq" id="WP_369313632.1">
    <property type="nucleotide sequence ID" value="NZ_JBEHZE010000001.1"/>
</dbReference>
<sequence>MARTQHPNPESLCCETMQASLEMNCDNHDDPFECPDSLIAYNEAFNQFGLIVHDGGRNVVIIRHCPWCGVSLSL</sequence>
<evidence type="ECO:0000313" key="2">
    <source>
        <dbReference type="EMBL" id="MEX6633654.1"/>
    </source>
</evidence>
<name>A0ABV3Z4C1_9PROT</name>
<proteinExistence type="predicted"/>
<protein>
    <recommendedName>
        <fullName evidence="1">DUF6980 domain-containing protein</fullName>
    </recommendedName>
</protein>